<comment type="caution">
    <text evidence="1">The sequence shown here is derived from an EMBL/GenBank/DDBJ whole genome shotgun (WGS) entry which is preliminary data.</text>
</comment>
<organism evidence="1">
    <name type="scientific">Caldicellulosiruptor owensensis</name>
    <dbReference type="NCBI Taxonomy" id="55205"/>
    <lineage>
        <taxon>Bacteria</taxon>
        <taxon>Bacillati</taxon>
        <taxon>Bacillota</taxon>
        <taxon>Bacillota incertae sedis</taxon>
        <taxon>Caldicellulosiruptorales</taxon>
        <taxon>Caldicellulosiruptoraceae</taxon>
        <taxon>Caldicellulosiruptor</taxon>
    </lineage>
</organism>
<protein>
    <submittedName>
        <fullName evidence="1">WYL domain-containing protein</fullName>
    </submittedName>
</protein>
<evidence type="ECO:0000313" key="1">
    <source>
        <dbReference type="EMBL" id="HHS02706.1"/>
    </source>
</evidence>
<accession>A0A7C5V2I8</accession>
<reference evidence="1" key="1">
    <citation type="journal article" date="2020" name="mSystems">
        <title>Genome- and Community-Level Interaction Insights into Carbon Utilization and Element Cycling Functions of Hydrothermarchaeota in Hydrothermal Sediment.</title>
        <authorList>
            <person name="Zhou Z."/>
            <person name="Liu Y."/>
            <person name="Xu W."/>
            <person name="Pan J."/>
            <person name="Luo Z.H."/>
            <person name="Li M."/>
        </authorList>
    </citation>
    <scope>NUCLEOTIDE SEQUENCE [LARGE SCALE GENOMIC DNA]</scope>
    <source>
        <strain evidence="1">SpSt-102</strain>
    </source>
</reference>
<name>A0A7C5V2I8_9FIRM</name>
<proteinExistence type="predicted"/>
<dbReference type="AlphaFoldDB" id="A0A7C5V2I8"/>
<dbReference type="EMBL" id="DRUZ01000108">
    <property type="protein sequence ID" value="HHS02706.1"/>
    <property type="molecule type" value="Genomic_DNA"/>
</dbReference>
<gene>
    <name evidence="1" type="ORF">ENL71_09605</name>
</gene>
<sequence>MEVFLELKSTFYKALEEIINIAYKNRKISQKEIYDLLTKHNCNFPELEKRLFAKNKRYQKNIYVLKKQDEKMYSLRINSGILPYITNLEIMWLKFIMSSRYASLFLEKDTIKKIERLKSTMTQIDANIIVPKNYSKILSREDIKKLSPKIKMIVKSILEKKLLIYTYRTRHGTIFKDATGIPVKIQYSLKDDMFYVILYSVEQKNFSKCVIQNLEDIRYDSGNFDREKILKEYEEYLKKSKAKEPIVLEVENTRNALEKAFCIFSAFEKSARFLKEKNKHEIKIFYYNFEEAEIISRILYLGKNVVVTHPEHIREHIIERVKNALETYTENDLV</sequence>